<dbReference type="EMBL" id="JAGQHS010000063">
    <property type="protein sequence ID" value="MCA9756708.1"/>
    <property type="molecule type" value="Genomic_DNA"/>
</dbReference>
<dbReference type="PANTHER" id="PTHR12526">
    <property type="entry name" value="GLYCOSYLTRANSFERASE"/>
    <property type="match status" value="1"/>
</dbReference>
<gene>
    <name evidence="2" type="ORF">KDA27_12965</name>
</gene>
<protein>
    <submittedName>
        <fullName evidence="2">Glycosyltransferase family 4 protein</fullName>
    </submittedName>
</protein>
<dbReference type="GO" id="GO:0016757">
    <property type="term" value="F:glycosyltransferase activity"/>
    <property type="evidence" value="ECO:0007669"/>
    <property type="project" value="TreeGrafter"/>
</dbReference>
<reference evidence="2" key="1">
    <citation type="submission" date="2020-04" db="EMBL/GenBank/DDBJ databases">
        <authorList>
            <person name="Zhang T."/>
        </authorList>
    </citation>
    <scope>NUCLEOTIDE SEQUENCE</scope>
    <source>
        <strain evidence="2">HKST-UBA02</strain>
    </source>
</reference>
<accession>A0A956NF58</accession>
<dbReference type="Pfam" id="PF13692">
    <property type="entry name" value="Glyco_trans_1_4"/>
    <property type="match status" value="1"/>
</dbReference>
<evidence type="ECO:0000259" key="1">
    <source>
        <dbReference type="Pfam" id="PF13439"/>
    </source>
</evidence>
<evidence type="ECO:0000313" key="2">
    <source>
        <dbReference type="EMBL" id="MCA9756708.1"/>
    </source>
</evidence>
<proteinExistence type="predicted"/>
<dbReference type="Gene3D" id="3.40.50.2000">
    <property type="entry name" value="Glycogen Phosphorylase B"/>
    <property type="match status" value="2"/>
</dbReference>
<dbReference type="InterPro" id="IPR028098">
    <property type="entry name" value="Glyco_trans_4-like_N"/>
</dbReference>
<dbReference type="Proteomes" id="UP000739538">
    <property type="component" value="Unassembled WGS sequence"/>
</dbReference>
<dbReference type="PANTHER" id="PTHR12526:SF636">
    <property type="entry name" value="BLL3647 PROTEIN"/>
    <property type="match status" value="1"/>
</dbReference>
<organism evidence="2 3">
    <name type="scientific">Eiseniibacteriota bacterium</name>
    <dbReference type="NCBI Taxonomy" id="2212470"/>
    <lineage>
        <taxon>Bacteria</taxon>
        <taxon>Candidatus Eiseniibacteriota</taxon>
    </lineage>
</organism>
<dbReference type="SUPFAM" id="SSF53756">
    <property type="entry name" value="UDP-Glycosyltransferase/glycogen phosphorylase"/>
    <property type="match status" value="1"/>
</dbReference>
<reference evidence="2" key="2">
    <citation type="journal article" date="2021" name="Microbiome">
        <title>Successional dynamics and alternative stable states in a saline activated sludge microbial community over 9 years.</title>
        <authorList>
            <person name="Wang Y."/>
            <person name="Ye J."/>
            <person name="Ju F."/>
            <person name="Liu L."/>
            <person name="Boyd J.A."/>
            <person name="Deng Y."/>
            <person name="Parks D.H."/>
            <person name="Jiang X."/>
            <person name="Yin X."/>
            <person name="Woodcroft B.J."/>
            <person name="Tyson G.W."/>
            <person name="Hugenholtz P."/>
            <person name="Polz M.F."/>
            <person name="Zhang T."/>
        </authorList>
    </citation>
    <scope>NUCLEOTIDE SEQUENCE</scope>
    <source>
        <strain evidence="2">HKST-UBA02</strain>
    </source>
</reference>
<dbReference type="CDD" id="cd03801">
    <property type="entry name" value="GT4_PimA-like"/>
    <property type="match status" value="1"/>
</dbReference>
<dbReference type="AlphaFoldDB" id="A0A956NF58"/>
<name>A0A956NF58_UNCEI</name>
<dbReference type="Pfam" id="PF13439">
    <property type="entry name" value="Glyco_transf_4"/>
    <property type="match status" value="1"/>
</dbReference>
<feature type="domain" description="Glycosyltransferase subfamily 4-like N-terminal" evidence="1">
    <location>
        <begin position="16"/>
        <end position="175"/>
    </location>
</feature>
<comment type="caution">
    <text evidence="2">The sequence shown here is derived from an EMBL/GenBank/DDBJ whole genome shotgun (WGS) entry which is preliminary data.</text>
</comment>
<sequence>MKILFQVGLDPLLAQGHALHVRHLVDELSALGHEIDVIGRDDGGSLEWNPPGRLARVPLLTLPSVRQPIRELRAARLLRAWITERKYDVVFTRSEPLAFAPLFVPEDMPLAVESNSSLSAHYEEVGGLLGYLIRRVEGALLRRANRIGVVAPTLVSRHAEEHAIHPESFFVVRNGAVVPEPLSPQTVRELREARGASERQFVIVLAGSASERIEFAWLVSALEDVPDAKLWVIGDGELLVAWKATAERSSAGERIDFLGPLSEGDVLCHIQAAQVAAAPYGPERIEQLGGDPLKVLTAMAAGTQLLASGVPADPPFDTLGGGVRVPAAPGAWRGEIQRQVGAWRESGRPLTDWPWPGDGPAKEWIRAHRSWRHAATLWERELERLAR</sequence>
<evidence type="ECO:0000313" key="3">
    <source>
        <dbReference type="Proteomes" id="UP000739538"/>
    </source>
</evidence>